<dbReference type="EMBL" id="JAEQND010000003">
    <property type="protein sequence ID" value="MBL0424716.1"/>
    <property type="molecule type" value="Genomic_DNA"/>
</dbReference>
<organism evidence="2 3">
    <name type="scientific">Ramlibacter alkalitolerans</name>
    <dbReference type="NCBI Taxonomy" id="2039631"/>
    <lineage>
        <taxon>Bacteria</taxon>
        <taxon>Pseudomonadati</taxon>
        <taxon>Pseudomonadota</taxon>
        <taxon>Betaproteobacteria</taxon>
        <taxon>Burkholderiales</taxon>
        <taxon>Comamonadaceae</taxon>
        <taxon>Ramlibacter</taxon>
    </lineage>
</organism>
<evidence type="ECO:0000256" key="1">
    <source>
        <dbReference type="SAM" id="Phobius"/>
    </source>
</evidence>
<evidence type="ECO:0000313" key="2">
    <source>
        <dbReference type="EMBL" id="MBL0424716.1"/>
    </source>
</evidence>
<sequence length="441" mass="47689">MQDPVLMGAGARLSLRRLWVRLRASFWFTPALIVLASMLVAVVLVEFDAVRSADLARWSPRLFGAGADGSRAMLSAIATSMITVAGVVFSITIVTLSLTATEYSPRVLRNFMRDAPTQVVLGVFVGIFAYCLVVLRTIRGGDEGEFIPSVAVLVGLGYAFAGIGVLIYFIHHVALSIQASSILGRIAADTERAIDHLFPQEVGEALAGQAGERMLPRQWHTIQAHRSGYVQSVDADVLLRYACERDTVVRLCVNVGQYVSEGTPLLEAGLGGASTQQLEALRSCVGVGRQRTVEQDAAFGLQQLVDVALRALSPGVNDPTTACMCVNELGRLLARLVGRAMPESHRFGGGRLRVIATVPDFGRMVDEALLPVVRYAAGNQQVLAHVADALARIREAAPLPARKAALRACFAELRAEVARVRPRRRSAALRRRLRDMEAGRS</sequence>
<dbReference type="InterPro" id="IPR018723">
    <property type="entry name" value="DUF2254_membrane"/>
</dbReference>
<dbReference type="Proteomes" id="UP000622707">
    <property type="component" value="Unassembled WGS sequence"/>
</dbReference>
<name>A0ABS1JKS8_9BURK</name>
<keyword evidence="3" id="KW-1185">Reference proteome</keyword>
<comment type="caution">
    <text evidence="2">The sequence shown here is derived from an EMBL/GenBank/DDBJ whole genome shotgun (WGS) entry which is preliminary data.</text>
</comment>
<feature type="transmembrane region" description="Helical" evidence="1">
    <location>
        <begin position="72"/>
        <end position="98"/>
    </location>
</feature>
<keyword evidence="1" id="KW-0472">Membrane</keyword>
<protein>
    <submittedName>
        <fullName evidence="2">DUF2254 domain-containing protein</fullName>
    </submittedName>
</protein>
<dbReference type="RefSeq" id="WP_201687952.1">
    <property type="nucleotide sequence ID" value="NZ_JAEQND010000003.1"/>
</dbReference>
<accession>A0ABS1JKS8</accession>
<reference evidence="2 3" key="1">
    <citation type="journal article" date="2017" name="Int. J. Syst. Evol. Microbiol.">
        <title>Ramlibacter alkalitolerans sp. nov., alkali-tolerant bacterium isolated from soil of ginseng.</title>
        <authorList>
            <person name="Lee D.H."/>
            <person name="Cha C.J."/>
        </authorList>
    </citation>
    <scope>NUCLEOTIDE SEQUENCE [LARGE SCALE GENOMIC DNA]</scope>
    <source>
        <strain evidence="2 3">KACC 19305</strain>
    </source>
</reference>
<proteinExistence type="predicted"/>
<feature type="transmembrane region" description="Helical" evidence="1">
    <location>
        <begin position="150"/>
        <end position="170"/>
    </location>
</feature>
<evidence type="ECO:0000313" key="3">
    <source>
        <dbReference type="Proteomes" id="UP000622707"/>
    </source>
</evidence>
<gene>
    <name evidence="2" type="ORF">JI746_06305</name>
</gene>
<feature type="transmembrane region" description="Helical" evidence="1">
    <location>
        <begin position="119"/>
        <end position="138"/>
    </location>
</feature>
<feature type="transmembrane region" description="Helical" evidence="1">
    <location>
        <begin position="24"/>
        <end position="45"/>
    </location>
</feature>
<dbReference type="Pfam" id="PF10011">
    <property type="entry name" value="DUF2254"/>
    <property type="match status" value="1"/>
</dbReference>
<keyword evidence="1" id="KW-0812">Transmembrane</keyword>
<keyword evidence="1" id="KW-1133">Transmembrane helix</keyword>